<dbReference type="InterPro" id="IPR018391">
    <property type="entry name" value="PQQ_b-propeller_rpt"/>
</dbReference>
<evidence type="ECO:0000313" key="6">
    <source>
        <dbReference type="EMBL" id="PNH04693.1"/>
    </source>
</evidence>
<accession>A0A2J7ZWP3</accession>
<comment type="similarity">
    <text evidence="2">Belongs to the bacterial PQQ dehydrogenase family.</text>
</comment>
<dbReference type="EMBL" id="PGGS01000367">
    <property type="protein sequence ID" value="PNH04693.1"/>
    <property type="molecule type" value="Genomic_DNA"/>
</dbReference>
<keyword evidence="7" id="KW-1185">Reference proteome</keyword>
<dbReference type="Pfam" id="PF13360">
    <property type="entry name" value="PQQ_2"/>
    <property type="match status" value="1"/>
</dbReference>
<feature type="domain" description="Pyrrolo-quinoline quinone repeat" evidence="5">
    <location>
        <begin position="164"/>
        <end position="363"/>
    </location>
</feature>
<dbReference type="GO" id="GO:0016491">
    <property type="term" value="F:oxidoreductase activity"/>
    <property type="evidence" value="ECO:0007669"/>
    <property type="project" value="UniProtKB-KW"/>
</dbReference>
<evidence type="ECO:0000256" key="4">
    <source>
        <dbReference type="SAM" id="SignalP"/>
    </source>
</evidence>
<dbReference type="SUPFAM" id="SSF50998">
    <property type="entry name" value="Quinoprotein alcohol dehydrogenase-like"/>
    <property type="match status" value="2"/>
</dbReference>
<proteinExistence type="inferred from homology"/>
<protein>
    <submittedName>
        <fullName evidence="6">Polyvinylalcohol dehydrogenase</fullName>
    </submittedName>
</protein>
<keyword evidence="4" id="KW-0732">Signal</keyword>
<comment type="caution">
    <text evidence="6">The sequence shown here is derived from an EMBL/GenBank/DDBJ whole genome shotgun (WGS) entry which is preliminary data.</text>
</comment>
<evidence type="ECO:0000259" key="5">
    <source>
        <dbReference type="Pfam" id="PF13360"/>
    </source>
</evidence>
<dbReference type="InterPro" id="IPR002372">
    <property type="entry name" value="PQQ_rpt_dom"/>
</dbReference>
<dbReference type="InterPro" id="IPR011047">
    <property type="entry name" value="Quinoprotein_ADH-like_sf"/>
</dbReference>
<evidence type="ECO:0000256" key="3">
    <source>
        <dbReference type="ARBA" id="ARBA00023002"/>
    </source>
</evidence>
<feature type="signal peptide" evidence="4">
    <location>
        <begin position="1"/>
        <end position="19"/>
    </location>
</feature>
<comment type="cofactor">
    <cofactor evidence="1">
        <name>pyrroloquinoline quinone</name>
        <dbReference type="ChEBI" id="CHEBI:58442"/>
    </cofactor>
</comment>
<name>A0A2J7ZWP3_9CHLO</name>
<evidence type="ECO:0000256" key="1">
    <source>
        <dbReference type="ARBA" id="ARBA00001931"/>
    </source>
</evidence>
<reference evidence="6 7" key="1">
    <citation type="journal article" date="2017" name="Mol. Biol. Evol.">
        <title>The 4-celled Tetrabaena socialis nuclear genome reveals the essential components for genetic control of cell number at the origin of multicellularity in the volvocine lineage.</title>
        <authorList>
            <person name="Featherston J."/>
            <person name="Arakaki Y."/>
            <person name="Hanschen E.R."/>
            <person name="Ferris P.J."/>
            <person name="Michod R.E."/>
            <person name="Olson B.J.S.C."/>
            <person name="Nozaki H."/>
            <person name="Durand P.M."/>
        </authorList>
    </citation>
    <scope>NUCLEOTIDE SEQUENCE [LARGE SCALE GENOMIC DNA]</scope>
    <source>
        <strain evidence="6 7">NIES-571</strain>
    </source>
</reference>
<evidence type="ECO:0000256" key="2">
    <source>
        <dbReference type="ARBA" id="ARBA00008156"/>
    </source>
</evidence>
<dbReference type="PANTHER" id="PTHR32303:SF10">
    <property type="entry name" value="OUTER MEMBRANE PROTEIN ASSEMBLY FACTOR BAMB"/>
    <property type="match status" value="1"/>
</dbReference>
<gene>
    <name evidence="6" type="ORF">TSOC_009123</name>
</gene>
<dbReference type="Proteomes" id="UP000236333">
    <property type="component" value="Unassembled WGS sequence"/>
</dbReference>
<organism evidence="6 7">
    <name type="scientific">Tetrabaena socialis</name>
    <dbReference type="NCBI Taxonomy" id="47790"/>
    <lineage>
        <taxon>Eukaryota</taxon>
        <taxon>Viridiplantae</taxon>
        <taxon>Chlorophyta</taxon>
        <taxon>core chlorophytes</taxon>
        <taxon>Chlorophyceae</taxon>
        <taxon>CS clade</taxon>
        <taxon>Chlamydomonadales</taxon>
        <taxon>Tetrabaenaceae</taxon>
        <taxon>Tetrabaena</taxon>
    </lineage>
</organism>
<dbReference type="Gene3D" id="2.140.10.10">
    <property type="entry name" value="Quinoprotein alcohol dehydrogenase-like superfamily"/>
    <property type="match status" value="2"/>
</dbReference>
<dbReference type="PANTHER" id="PTHR32303">
    <property type="entry name" value="QUINOPROTEIN ALCOHOL DEHYDROGENASE (CYTOCHROME C)"/>
    <property type="match status" value="1"/>
</dbReference>
<evidence type="ECO:0000313" key="7">
    <source>
        <dbReference type="Proteomes" id="UP000236333"/>
    </source>
</evidence>
<feature type="chain" id="PRO_5014463647" evidence="4">
    <location>
        <begin position="20"/>
        <end position="725"/>
    </location>
</feature>
<dbReference type="OrthoDB" id="416253at2759"/>
<sequence>MRFQLALLALIVGGAVARAQFSGGRHCGRPPPRGRTSSTVAWPSWAGNNMNWRAAVVSKAVSSAPTLKYTYDTGGSDVSCTPTVVDGAAYFGDWGGYLYKVNTSTGALIWKLKASTVNDLVGPTPGHTEVLITRNSPTHAPGGILLFGTQVKTAPGPATGSQAWLVAIKASDGNPLWRHDCSDGNSYAVLTASPTVHKGGVYVGISSIEELVAILGGCLKYTYDTGGSDVSCTPTVVDGAAYFGDWGGYLYKVNTSTGALIWKLKASTVNDLVGPTPGHTEVLITRNSPTHAPGGILLFGTQVKTAPGPATGSQAWLVAIKASDGNPLWRHDCSDGNSYAVLTASPTVHKGGVYVGISSIEELVAILGGDCCKFRGSVKKISLATGMRQWEFFTVPDNGNTTTGFSGVAVWGSQISVDAERGLVYAATGNNYEVPASVEQCVTSNRGNETRQKACIDAVPGNWDNSILALRMDDGHLAWGRRMTYFDIWTLACFVPSAVGCPIPESPDYDFGQGPLYLPRVKCPSGTRDILVAAAKSGLAYGLDAANPEAGGDAAFRVSWITPTGAGSTSGGSQWGSAYDGKRTVFLQNANFASSNVTLTNPARDSTKWTTFGFATAIDVCDGSIIWQAASPVNASLMGAPTYAGVGQLGGSGYVFYPSTSAEGHIPVFKASTGQLHALLVAGPGSIVSGPSIVNDMLYVGAGYARFGLGIAGSNVRAFNLTSTI</sequence>
<keyword evidence="3" id="KW-0560">Oxidoreductase</keyword>
<dbReference type="SMART" id="SM00564">
    <property type="entry name" value="PQQ"/>
    <property type="match status" value="5"/>
</dbReference>
<dbReference type="AlphaFoldDB" id="A0A2J7ZWP3"/>